<accession>A0A653TQ92</accession>
<sequence length="54" mass="6877">MSSIQFKYIINFWNKNILEKGRRIDYKKYLNEKNYNSYNCFRANNFHYYNSEYE</sequence>
<dbReference type="AlphaFoldDB" id="A0A653TQ92"/>
<dbReference type="EMBL" id="CABWLR010000004">
    <property type="protein sequence ID" value="VXB82738.1"/>
    <property type="molecule type" value="Genomic_DNA"/>
</dbReference>
<name>A0A653TQ92_9FLAO</name>
<evidence type="ECO:0000313" key="1">
    <source>
        <dbReference type="EMBL" id="VXB82738.1"/>
    </source>
</evidence>
<reference evidence="1 2" key="1">
    <citation type="submission" date="2019-10" db="EMBL/GenBank/DDBJ databases">
        <authorList>
            <person name="Karimi E."/>
        </authorList>
    </citation>
    <scope>NUCLEOTIDE SEQUENCE [LARGE SCALE GENOMIC DNA]</scope>
    <source>
        <strain evidence="1">Maribacter sp. 151</strain>
    </source>
</reference>
<evidence type="ECO:0000313" key="2">
    <source>
        <dbReference type="Proteomes" id="UP000430202"/>
    </source>
</evidence>
<dbReference type="Proteomes" id="UP000430202">
    <property type="component" value="Unassembled WGS sequence"/>
</dbReference>
<proteinExistence type="predicted"/>
<gene>
    <name evidence="1" type="ORF">MARI151_40001</name>
</gene>
<keyword evidence="2" id="KW-1185">Reference proteome</keyword>
<protein>
    <submittedName>
        <fullName evidence="1">Uncharacterized protein</fullName>
    </submittedName>
</protein>
<organism evidence="1 2">
    <name type="scientific">Maribacter litoralis</name>
    <dbReference type="NCBI Taxonomy" id="2059726"/>
    <lineage>
        <taxon>Bacteria</taxon>
        <taxon>Pseudomonadati</taxon>
        <taxon>Bacteroidota</taxon>
        <taxon>Flavobacteriia</taxon>
        <taxon>Flavobacteriales</taxon>
        <taxon>Flavobacteriaceae</taxon>
        <taxon>Maribacter</taxon>
    </lineage>
</organism>